<evidence type="ECO:0000256" key="1">
    <source>
        <dbReference type="ARBA" id="ARBA00009176"/>
    </source>
</evidence>
<comment type="similarity">
    <text evidence="1">Belongs to the IUNH family.</text>
</comment>
<proteinExistence type="inferred from homology"/>
<dbReference type="Pfam" id="PF01156">
    <property type="entry name" value="IU_nuc_hydro"/>
    <property type="match status" value="1"/>
</dbReference>
<organism evidence="4 5">
    <name type="scientific">Fragilariopsis cylindrus CCMP1102</name>
    <dbReference type="NCBI Taxonomy" id="635003"/>
    <lineage>
        <taxon>Eukaryota</taxon>
        <taxon>Sar</taxon>
        <taxon>Stramenopiles</taxon>
        <taxon>Ochrophyta</taxon>
        <taxon>Bacillariophyta</taxon>
        <taxon>Bacillariophyceae</taxon>
        <taxon>Bacillariophycidae</taxon>
        <taxon>Bacillariales</taxon>
        <taxon>Bacillariaceae</taxon>
        <taxon>Fragilariopsis</taxon>
    </lineage>
</organism>
<dbReference type="InParanoid" id="A0A1E7FXY7"/>
<evidence type="ECO:0000313" key="5">
    <source>
        <dbReference type="Proteomes" id="UP000095751"/>
    </source>
</evidence>
<dbReference type="InterPro" id="IPR036452">
    <property type="entry name" value="Ribo_hydro-like"/>
</dbReference>
<reference evidence="4 5" key="1">
    <citation type="submission" date="2016-09" db="EMBL/GenBank/DDBJ databases">
        <title>Extensive genetic diversity and differential bi-allelic expression allows diatom success in the polar Southern Ocean.</title>
        <authorList>
            <consortium name="DOE Joint Genome Institute"/>
            <person name="Mock T."/>
            <person name="Otillar R.P."/>
            <person name="Strauss J."/>
            <person name="Dupont C."/>
            <person name="Frickenhaus S."/>
            <person name="Maumus F."/>
            <person name="Mcmullan M."/>
            <person name="Sanges R."/>
            <person name="Schmutz J."/>
            <person name="Toseland A."/>
            <person name="Valas R."/>
            <person name="Veluchamy A."/>
            <person name="Ward B.J."/>
            <person name="Allen A."/>
            <person name="Barry K."/>
            <person name="Falciatore A."/>
            <person name="Ferrante M."/>
            <person name="Fortunato A.E."/>
            <person name="Gloeckner G."/>
            <person name="Gruber A."/>
            <person name="Hipkin R."/>
            <person name="Janech M."/>
            <person name="Kroth P."/>
            <person name="Leese F."/>
            <person name="Lindquist E."/>
            <person name="Lyon B.R."/>
            <person name="Martin J."/>
            <person name="Mayer C."/>
            <person name="Parker M."/>
            <person name="Quesneville H."/>
            <person name="Raymond J."/>
            <person name="Uhlig C."/>
            <person name="Valentin K.U."/>
            <person name="Worden A.Z."/>
            <person name="Armbrust E.V."/>
            <person name="Bowler C."/>
            <person name="Green B."/>
            <person name="Moulton V."/>
            <person name="Van Oosterhout C."/>
            <person name="Grigoriev I."/>
        </authorList>
    </citation>
    <scope>NUCLEOTIDE SEQUENCE [LARGE SCALE GENOMIC DNA]</scope>
    <source>
        <strain evidence="4 5">CCMP1102</strain>
    </source>
</reference>
<dbReference type="PANTHER" id="PTHR20916:SF18">
    <property type="entry name" value="IPT_TIG DOMAIN-CONTAINING PROTEIN"/>
    <property type="match status" value="1"/>
</dbReference>
<gene>
    <name evidence="4" type="ORF">FRACYDRAFT_233184</name>
</gene>
<feature type="domain" description="Inosine/uridine-preferring nucleoside hydrolase" evidence="3">
    <location>
        <begin position="209"/>
        <end position="333"/>
    </location>
</feature>
<evidence type="ECO:0000259" key="3">
    <source>
        <dbReference type="Pfam" id="PF01156"/>
    </source>
</evidence>
<dbReference type="PANTHER" id="PTHR20916">
    <property type="entry name" value="CYSTEINE AND GLYCINE-RICH PROTEIN 2 BINDING PROTEIN"/>
    <property type="match status" value="1"/>
</dbReference>
<evidence type="ECO:0000256" key="2">
    <source>
        <dbReference type="SAM" id="MobiDB-lite"/>
    </source>
</evidence>
<keyword evidence="5" id="KW-1185">Reference proteome</keyword>
<sequence>MKAIIRPTLISSSPSSFLSNPTTSSTACSSIISSALFSTTITPTTTTTTATTTASLWIDTDVGFDDLVAIGCCCDIVNDNVTVNGNDSGSGKTIAGISTVGGGLTSNTFDGVTILRRLLFSSNDDGDDDNNGENKFVTVPGRMKKSSKVSKIIPDPFWLTKCRSQMSDFCSSEGIILSNSINTTCGNEYEDDNNNILDDNNDNDNNRNDNVDDDDDAATAFLSTTMISTTDNKIDLICLGPLTNLAHWLDYIPDFAPDRLNSVWILGGNIPTIRTATTSSSSTSLSEEIVEAEFNFARDPEAVQTVLNHKGLHGKTIHIVPQEVCDRNAFERSFRSGVGPAVSCATAAAATFSASEIIDDWLTKCNISNNTTTSVSSLLPSWMVRLIRTRSFSLYGDPICIYIRDIYLHNNDNNNNNNMGNSKSDNDESNNDDAGNKTTIRWKNYYTSSSSSSSKAGNDNILEVDSYGRLLLVQQSATNMEAATTTATTRTTYIPVVNDNGKHVDDESNIDCNNCNEDDYSKYEGIDNNNNNNNNKYNNDSHNDDNCSGVTIRVAHEVDLGPAYLDWLTKALTTTATTTTTLL</sequence>
<protein>
    <recommendedName>
        <fullName evidence="3">Inosine/uridine-preferring nucleoside hydrolase domain-containing protein</fullName>
    </recommendedName>
</protein>
<dbReference type="AlphaFoldDB" id="A0A1E7FXY7"/>
<name>A0A1E7FXY7_9STRA</name>
<evidence type="ECO:0000313" key="4">
    <source>
        <dbReference type="EMBL" id="OEU23018.1"/>
    </source>
</evidence>
<dbReference type="EMBL" id="KV784353">
    <property type="protein sequence ID" value="OEU23018.1"/>
    <property type="molecule type" value="Genomic_DNA"/>
</dbReference>
<accession>A0A1E7FXY7</accession>
<dbReference type="Gene3D" id="3.90.245.10">
    <property type="entry name" value="Ribonucleoside hydrolase-like"/>
    <property type="match status" value="1"/>
</dbReference>
<dbReference type="Proteomes" id="UP000095751">
    <property type="component" value="Unassembled WGS sequence"/>
</dbReference>
<dbReference type="InterPro" id="IPR001910">
    <property type="entry name" value="Inosine/uridine_hydrolase_dom"/>
</dbReference>
<dbReference type="GO" id="GO:0016799">
    <property type="term" value="F:hydrolase activity, hydrolyzing N-glycosyl compounds"/>
    <property type="evidence" value="ECO:0007669"/>
    <property type="project" value="InterPro"/>
</dbReference>
<feature type="region of interest" description="Disordered" evidence="2">
    <location>
        <begin position="417"/>
        <end position="437"/>
    </location>
</feature>
<dbReference type="SUPFAM" id="SSF53590">
    <property type="entry name" value="Nucleoside hydrolase"/>
    <property type="match status" value="1"/>
</dbReference>
<dbReference type="PROSITE" id="PS51257">
    <property type="entry name" value="PROKAR_LIPOPROTEIN"/>
    <property type="match status" value="1"/>
</dbReference>
<dbReference type="KEGG" id="fcy:FRACYDRAFT_233184"/>
<dbReference type="OrthoDB" id="48708at2759"/>